<evidence type="ECO:0000313" key="1">
    <source>
        <dbReference type="EMBL" id="QLH02805.1"/>
    </source>
</evidence>
<dbReference type="RefSeq" id="WP_179361649.1">
    <property type="nucleotide sequence ID" value="NZ_CP026993.1"/>
</dbReference>
<keyword evidence="2" id="KW-1185">Reference proteome</keyword>
<gene>
    <name evidence="1" type="ORF">C5F47_04180</name>
</gene>
<evidence type="ECO:0000313" key="2">
    <source>
        <dbReference type="Proteomes" id="UP000509771"/>
    </source>
</evidence>
<dbReference type="OrthoDB" id="3035at2157"/>
<protein>
    <submittedName>
        <fullName evidence="1">Uncharacterized protein</fullName>
    </submittedName>
</protein>
<proteinExistence type="predicted"/>
<accession>A0A7D5RBQ2</accession>
<reference evidence="1 2" key="1">
    <citation type="submission" date="2018-02" db="EMBL/GenBank/DDBJ databases">
        <title>Complete genome of Nitrosopumilus cobalaminigenes HCA1.</title>
        <authorList>
            <person name="Qin W."/>
            <person name="Zheng Y."/>
            <person name="Stahl D.A."/>
        </authorList>
    </citation>
    <scope>NUCLEOTIDE SEQUENCE [LARGE SCALE GENOMIC DNA]</scope>
    <source>
        <strain evidence="1 2">HCA1</strain>
    </source>
</reference>
<dbReference type="EMBL" id="CP026993">
    <property type="protein sequence ID" value="QLH02805.1"/>
    <property type="molecule type" value="Genomic_DNA"/>
</dbReference>
<dbReference type="GeneID" id="56059195"/>
<name>A0A7D5RBQ2_9ARCH</name>
<dbReference type="KEGG" id="ncl:C5F47_04180"/>
<sequence length="61" mass="7211">MKQDSCRRCGHELELNKKCEVCNEVNQFYCHECGFVSEEQIHFQCMMISMDHALLSNQVQK</sequence>
<dbReference type="Proteomes" id="UP000509771">
    <property type="component" value="Chromosome"/>
</dbReference>
<organism evidence="1 2">
    <name type="scientific">Nitrosopumilus cobalaminigenes</name>
    <dbReference type="NCBI Taxonomy" id="1470066"/>
    <lineage>
        <taxon>Archaea</taxon>
        <taxon>Nitrososphaerota</taxon>
        <taxon>Nitrososphaeria</taxon>
        <taxon>Nitrosopumilales</taxon>
        <taxon>Nitrosopumilaceae</taxon>
        <taxon>Nitrosopumilus</taxon>
    </lineage>
</organism>
<dbReference type="AlphaFoldDB" id="A0A7D5RBQ2"/>